<name>A0A1A0HGP6_9ASCO</name>
<keyword evidence="2" id="KW-1185">Reference proteome</keyword>
<accession>A0A1A0HGP6</accession>
<organism evidence="1 2">
    <name type="scientific">Metschnikowia bicuspidata var. bicuspidata NRRL YB-4993</name>
    <dbReference type="NCBI Taxonomy" id="869754"/>
    <lineage>
        <taxon>Eukaryota</taxon>
        <taxon>Fungi</taxon>
        <taxon>Dikarya</taxon>
        <taxon>Ascomycota</taxon>
        <taxon>Saccharomycotina</taxon>
        <taxon>Pichiomycetes</taxon>
        <taxon>Metschnikowiaceae</taxon>
        <taxon>Metschnikowia</taxon>
    </lineage>
</organism>
<dbReference type="RefSeq" id="XP_018713652.1">
    <property type="nucleotide sequence ID" value="XM_018855462.1"/>
</dbReference>
<dbReference type="EMBL" id="LXTC01000001">
    <property type="protein sequence ID" value="OBA23171.1"/>
    <property type="molecule type" value="Genomic_DNA"/>
</dbReference>
<reference evidence="1 2" key="1">
    <citation type="submission" date="2016-05" db="EMBL/GenBank/DDBJ databases">
        <title>Comparative genomics of biotechnologically important yeasts.</title>
        <authorList>
            <consortium name="DOE Joint Genome Institute"/>
            <person name="Riley R."/>
            <person name="Haridas S."/>
            <person name="Wolfe K.H."/>
            <person name="Lopes M.R."/>
            <person name="Hittinger C.T."/>
            <person name="Goker M."/>
            <person name="Salamov A."/>
            <person name="Wisecaver J."/>
            <person name="Long T.M."/>
            <person name="Aerts A.L."/>
            <person name="Barry K."/>
            <person name="Choi C."/>
            <person name="Clum A."/>
            <person name="Coughlan A.Y."/>
            <person name="Deshpande S."/>
            <person name="Douglass A.P."/>
            <person name="Hanson S.J."/>
            <person name="Klenk H.-P."/>
            <person name="LaButti K."/>
            <person name="Lapidus A."/>
            <person name="Lindquist E."/>
            <person name="Lipzen A."/>
            <person name="Meier-kolthoff J.P."/>
            <person name="Ohm R.A."/>
            <person name="Otillar R.P."/>
            <person name="Pangilinan J."/>
            <person name="Peng Y."/>
            <person name="Rokas A."/>
            <person name="Rosa C.A."/>
            <person name="Scheuner C."/>
            <person name="Sibirny A.A."/>
            <person name="Slot J.C."/>
            <person name="Stielow J.B."/>
            <person name="Sun H."/>
            <person name="Kurtzman C.P."/>
            <person name="Blackwell M."/>
            <person name="Grigoriev I.V."/>
            <person name="Jeffries T.W."/>
        </authorList>
    </citation>
    <scope>NUCLEOTIDE SEQUENCE [LARGE SCALE GENOMIC DNA]</scope>
    <source>
        <strain evidence="1 2">NRRL YB-4993</strain>
    </source>
</reference>
<protein>
    <submittedName>
        <fullName evidence="1">Uncharacterized protein</fullName>
    </submittedName>
</protein>
<evidence type="ECO:0000313" key="2">
    <source>
        <dbReference type="Proteomes" id="UP000092555"/>
    </source>
</evidence>
<gene>
    <name evidence="1" type="ORF">METBIDRAFT_29699</name>
</gene>
<evidence type="ECO:0000313" key="1">
    <source>
        <dbReference type="EMBL" id="OBA23171.1"/>
    </source>
</evidence>
<sequence>MGGMVFLDVNNWVLAARSPRRVDQTRRGRHWRKNIKKAGLADRGISAVGGLSVALVPVCTSHGGNLFGCKIWGTPDTWNPVVLVL</sequence>
<dbReference type="AlphaFoldDB" id="A0A1A0HGP6"/>
<proteinExistence type="predicted"/>
<dbReference type="Proteomes" id="UP000092555">
    <property type="component" value="Unassembled WGS sequence"/>
</dbReference>
<comment type="caution">
    <text evidence="1">The sequence shown here is derived from an EMBL/GenBank/DDBJ whole genome shotgun (WGS) entry which is preliminary data.</text>
</comment>
<dbReference type="GeneID" id="30028438"/>